<evidence type="ECO:0000313" key="5">
    <source>
        <dbReference type="Proteomes" id="UP001589774"/>
    </source>
</evidence>
<organism evidence="4 5">
    <name type="scientific">Olivibacter oleidegradans</name>
    <dbReference type="NCBI Taxonomy" id="760123"/>
    <lineage>
        <taxon>Bacteria</taxon>
        <taxon>Pseudomonadati</taxon>
        <taxon>Bacteroidota</taxon>
        <taxon>Sphingobacteriia</taxon>
        <taxon>Sphingobacteriales</taxon>
        <taxon>Sphingobacteriaceae</taxon>
        <taxon>Olivibacter</taxon>
    </lineage>
</organism>
<feature type="domain" description="Glycosyltransferase 2-like" evidence="2">
    <location>
        <begin position="9"/>
        <end position="126"/>
    </location>
</feature>
<dbReference type="CDD" id="cd06420">
    <property type="entry name" value="GT2_Chondriotin_Pol_N"/>
    <property type="match status" value="1"/>
</dbReference>
<evidence type="ECO:0000259" key="2">
    <source>
        <dbReference type="Pfam" id="PF00535"/>
    </source>
</evidence>
<dbReference type="Pfam" id="PF02709">
    <property type="entry name" value="Glyco_transf_7C"/>
    <property type="match status" value="1"/>
</dbReference>
<keyword evidence="5" id="KW-1185">Reference proteome</keyword>
<evidence type="ECO:0000259" key="3">
    <source>
        <dbReference type="Pfam" id="PF02709"/>
    </source>
</evidence>
<reference evidence="4 5" key="1">
    <citation type="submission" date="2024-09" db="EMBL/GenBank/DDBJ databases">
        <authorList>
            <person name="Sun Q."/>
            <person name="Mori K."/>
        </authorList>
    </citation>
    <scope>NUCLEOTIDE SEQUENCE [LARGE SCALE GENOMIC DNA]</scope>
    <source>
        <strain evidence="4 5">CCM 7765</strain>
    </source>
</reference>
<dbReference type="PANTHER" id="PTHR43685:SF3">
    <property type="entry name" value="SLR2126 PROTEIN"/>
    <property type="match status" value="1"/>
</dbReference>
<comment type="caution">
    <text evidence="4">The sequence shown here is derived from an EMBL/GenBank/DDBJ whole genome shotgun (WGS) entry which is preliminary data.</text>
</comment>
<dbReference type="Proteomes" id="UP001589774">
    <property type="component" value="Unassembled WGS sequence"/>
</dbReference>
<protein>
    <submittedName>
        <fullName evidence="4">Glycosyltransferase family 2 protein</fullName>
    </submittedName>
</protein>
<dbReference type="SUPFAM" id="SSF53448">
    <property type="entry name" value="Nucleotide-diphospho-sugar transferases"/>
    <property type="match status" value="1"/>
</dbReference>
<proteinExistence type="predicted"/>
<dbReference type="InterPro" id="IPR001173">
    <property type="entry name" value="Glyco_trans_2-like"/>
</dbReference>
<dbReference type="InterPro" id="IPR029044">
    <property type="entry name" value="Nucleotide-diphossugar_trans"/>
</dbReference>
<keyword evidence="1" id="KW-0808">Transferase</keyword>
<dbReference type="EMBL" id="JBHLWO010000007">
    <property type="protein sequence ID" value="MFC0321575.1"/>
    <property type="molecule type" value="Genomic_DNA"/>
</dbReference>
<dbReference type="InterPro" id="IPR027791">
    <property type="entry name" value="Galactosyl_T_C"/>
</dbReference>
<evidence type="ECO:0000313" key="4">
    <source>
        <dbReference type="EMBL" id="MFC0321575.1"/>
    </source>
</evidence>
<accession>A0ABV6HRQ7</accession>
<dbReference type="Pfam" id="PF00535">
    <property type="entry name" value="Glycos_transf_2"/>
    <property type="match status" value="1"/>
</dbReference>
<dbReference type="RefSeq" id="WP_130856917.1">
    <property type="nucleotide sequence ID" value="NZ_JBHLWO010000007.1"/>
</dbReference>
<name>A0ABV6HRQ7_9SPHI</name>
<dbReference type="PANTHER" id="PTHR43685">
    <property type="entry name" value="GLYCOSYLTRANSFERASE"/>
    <property type="match status" value="1"/>
</dbReference>
<evidence type="ECO:0000256" key="1">
    <source>
        <dbReference type="ARBA" id="ARBA00022679"/>
    </source>
</evidence>
<gene>
    <name evidence="4" type="ORF">ACFFI0_24895</name>
</gene>
<feature type="domain" description="Galactosyltransferase C-terminal" evidence="3">
    <location>
        <begin position="170"/>
        <end position="233"/>
    </location>
</feature>
<dbReference type="InterPro" id="IPR050834">
    <property type="entry name" value="Glycosyltransf_2"/>
</dbReference>
<sequence>MLKDVRVALVISTYNWPEALHQVLVSVRNQYILPDEVLIADDGSDSRTKNLISSFKQEFPVPIRHFWHPDEGFRKAIIMNAAIASSSSDYIVQIDGDIIVHPNFIKDHIEEAEKGCYIKGSRVLLSSLKTSRILASKEKRVTIKPYSCGITNRLNACRLPSLSKLFIKKHKRSHDLRGCNCAYWKKDFVAINGYNNELQGWGHEDIELAARFINLGLLQKTVKLKAICYHLDHPYNPRLSEQANYLKYKEVVKEGNIRCKDGLEGAVLNLEV</sequence>
<dbReference type="Gene3D" id="3.90.550.10">
    <property type="entry name" value="Spore Coat Polysaccharide Biosynthesis Protein SpsA, Chain A"/>
    <property type="match status" value="1"/>
</dbReference>